<dbReference type="EMBL" id="BMMV01000008">
    <property type="protein sequence ID" value="GGJ96751.1"/>
    <property type="molecule type" value="Genomic_DNA"/>
</dbReference>
<comment type="caution">
    <text evidence="1">The sequence shown here is derived from an EMBL/GenBank/DDBJ whole genome shotgun (WGS) entry which is preliminary data.</text>
</comment>
<dbReference type="RefSeq" id="WP_189107957.1">
    <property type="nucleotide sequence ID" value="NZ_BMMV01000008.1"/>
</dbReference>
<gene>
    <name evidence="1" type="ORF">GCM10011583_30320</name>
</gene>
<evidence type="ECO:0000313" key="2">
    <source>
        <dbReference type="Proteomes" id="UP000660265"/>
    </source>
</evidence>
<protein>
    <submittedName>
        <fullName evidence="1">Uncharacterized protein</fullName>
    </submittedName>
</protein>
<reference evidence="2" key="1">
    <citation type="journal article" date="2019" name="Int. J. Syst. Evol. Microbiol.">
        <title>The Global Catalogue of Microorganisms (GCM) 10K type strain sequencing project: providing services to taxonomists for standard genome sequencing and annotation.</title>
        <authorList>
            <consortium name="The Broad Institute Genomics Platform"/>
            <consortium name="The Broad Institute Genome Sequencing Center for Infectious Disease"/>
            <person name="Wu L."/>
            <person name="Ma J."/>
        </authorList>
    </citation>
    <scope>NUCLEOTIDE SEQUENCE [LARGE SCALE GENOMIC DNA]</scope>
    <source>
        <strain evidence="2">CGMCC 4.7275</strain>
    </source>
</reference>
<name>A0ABQ2E5D1_9ACTN</name>
<sequence length="193" mass="20610">MPGLRLCGSCLRQTEQNLTALPALYDECVDHVFGAPRNPARQRVAGTRDVAPLNDSAIETRTNISGVLTSWASAVTEERGVSAPGPSVRCLTDFLIHHLTWLAGHLAAALFADETDNLVAQARRTLDPAPDTRLVTLGLCVEPGCSEILSAAEPGRRISASGGISCTAGHSWKTHEWFLLQSRIEQKGEAGTA</sequence>
<evidence type="ECO:0000313" key="1">
    <source>
        <dbReference type="EMBL" id="GGJ96751.1"/>
    </source>
</evidence>
<organism evidence="1 2">
    <name type="scientific">Streptomyces camponoticapitis</name>
    <dbReference type="NCBI Taxonomy" id="1616125"/>
    <lineage>
        <taxon>Bacteria</taxon>
        <taxon>Bacillati</taxon>
        <taxon>Actinomycetota</taxon>
        <taxon>Actinomycetes</taxon>
        <taxon>Kitasatosporales</taxon>
        <taxon>Streptomycetaceae</taxon>
        <taxon>Streptomyces</taxon>
    </lineage>
</organism>
<accession>A0ABQ2E5D1</accession>
<proteinExistence type="predicted"/>
<keyword evidence="2" id="KW-1185">Reference proteome</keyword>
<dbReference type="Proteomes" id="UP000660265">
    <property type="component" value="Unassembled WGS sequence"/>
</dbReference>